<name>A0A1A7ZVV5_NOTFU</name>
<organism evidence="1">
    <name type="scientific">Nothobranchius furzeri</name>
    <name type="common">Turquoise killifish</name>
    <dbReference type="NCBI Taxonomy" id="105023"/>
    <lineage>
        <taxon>Eukaryota</taxon>
        <taxon>Metazoa</taxon>
        <taxon>Chordata</taxon>
        <taxon>Craniata</taxon>
        <taxon>Vertebrata</taxon>
        <taxon>Euteleostomi</taxon>
        <taxon>Actinopterygii</taxon>
        <taxon>Neopterygii</taxon>
        <taxon>Teleostei</taxon>
        <taxon>Neoteleostei</taxon>
        <taxon>Acanthomorphata</taxon>
        <taxon>Ovalentaria</taxon>
        <taxon>Atherinomorphae</taxon>
        <taxon>Cyprinodontiformes</taxon>
        <taxon>Nothobranchiidae</taxon>
        <taxon>Nothobranchius</taxon>
    </lineage>
</organism>
<gene>
    <name evidence="1" type="primary">Nfu_g_1_004052</name>
</gene>
<protein>
    <submittedName>
        <fullName evidence="1">Uncharacterized protein</fullName>
    </submittedName>
</protein>
<evidence type="ECO:0000313" key="1">
    <source>
        <dbReference type="EMBL" id="SBP46548.1"/>
    </source>
</evidence>
<dbReference type="EMBL" id="HADY01008063">
    <property type="protein sequence ID" value="SBP46548.1"/>
    <property type="molecule type" value="Transcribed_RNA"/>
</dbReference>
<accession>A0A1A7ZVV5</accession>
<feature type="non-terminal residue" evidence="1">
    <location>
        <position position="1"/>
    </location>
</feature>
<proteinExistence type="predicted"/>
<reference evidence="1" key="2">
    <citation type="submission" date="2016-06" db="EMBL/GenBank/DDBJ databases">
        <title>The genome of a short-lived fish provides insights into sex chromosome evolution and the genetic control of aging.</title>
        <authorList>
            <person name="Reichwald K."/>
            <person name="Felder M."/>
            <person name="Petzold A."/>
            <person name="Koch P."/>
            <person name="Groth M."/>
            <person name="Platzer M."/>
        </authorList>
    </citation>
    <scope>NUCLEOTIDE SEQUENCE</scope>
    <source>
        <tissue evidence="1">Brain</tissue>
    </source>
</reference>
<sequence length="71" mass="7121">VHLKVTPLSPDVASSQCSSVFIPRVHAGGCNKKSVLQIALQPCGKLGGKLDCSLEDGEPGACEVGAGTGSD</sequence>
<feature type="non-terminal residue" evidence="1">
    <location>
        <position position="71"/>
    </location>
</feature>
<reference evidence="1" key="1">
    <citation type="submission" date="2016-05" db="EMBL/GenBank/DDBJ databases">
        <authorList>
            <person name="Lavstsen T."/>
            <person name="Jespersen J.S."/>
        </authorList>
    </citation>
    <scope>NUCLEOTIDE SEQUENCE</scope>
    <source>
        <tissue evidence="1">Brain</tissue>
    </source>
</reference>
<dbReference type="AlphaFoldDB" id="A0A1A7ZVV5"/>